<dbReference type="Pfam" id="PF02384">
    <property type="entry name" value="N6_Mtase"/>
    <property type="match status" value="1"/>
</dbReference>
<keyword evidence="6" id="KW-0680">Restriction system</keyword>
<evidence type="ECO:0000256" key="2">
    <source>
        <dbReference type="ARBA" id="ARBA00011900"/>
    </source>
</evidence>
<dbReference type="GO" id="GO:0032259">
    <property type="term" value="P:methylation"/>
    <property type="evidence" value="ECO:0007669"/>
    <property type="project" value="UniProtKB-KW"/>
</dbReference>
<dbReference type="GO" id="GO:0009307">
    <property type="term" value="P:DNA restriction-modification system"/>
    <property type="evidence" value="ECO:0007669"/>
    <property type="project" value="UniProtKB-KW"/>
</dbReference>
<organism evidence="10 11">
    <name type="scientific">Bacteroides fragilis str. 2-F-2 #4</name>
    <dbReference type="NCBI Taxonomy" id="1339280"/>
    <lineage>
        <taxon>Bacteria</taxon>
        <taxon>Pseudomonadati</taxon>
        <taxon>Bacteroidota</taxon>
        <taxon>Bacteroidia</taxon>
        <taxon>Bacteroidales</taxon>
        <taxon>Bacteroidaceae</taxon>
        <taxon>Bacteroides</taxon>
    </lineage>
</organism>
<evidence type="ECO:0000256" key="1">
    <source>
        <dbReference type="ARBA" id="ARBA00006594"/>
    </source>
</evidence>
<dbReference type="GO" id="GO:0008170">
    <property type="term" value="F:N-methyltransferase activity"/>
    <property type="evidence" value="ECO:0007669"/>
    <property type="project" value="InterPro"/>
</dbReference>
<dbReference type="InterPro" id="IPR003356">
    <property type="entry name" value="DNA_methylase_A-5"/>
</dbReference>
<dbReference type="Proteomes" id="UP000022272">
    <property type="component" value="Unassembled WGS sequence"/>
</dbReference>
<comment type="similarity">
    <text evidence="1">Belongs to the N(4)/N(6)-methyltransferase family.</text>
</comment>
<dbReference type="SUPFAM" id="SSF53335">
    <property type="entry name" value="S-adenosyl-L-methionine-dependent methyltransferases"/>
    <property type="match status" value="1"/>
</dbReference>
<sequence length="719" mass="82302">MNIIEYFNGFSQDVQDIIDKFKLRQQVDNLIEANRLGSLLEKFTDENINLSVKPVMQEVINEDGTKEMVERLPGLDNHTMGTIFEELLRKFNEENNVTEAGEHFTPRDYVRLLGQLAIEPIKDKITDNTYTIYDGACGTGGILTIVQEEIERIANEEGKRVRTSIFGQELQPDTYATCKADLMISGNINKFSYRLGSVDHQYIAFGSTISQDGHAGEKFDFCISNPPFGTPWKEDLKKWGIEDKKEITDPRFFDGVTSFIPEIGDCQMLFLANNISRMKDSPLGTRIVEVHNGSSLFTGKAGGGESNLRKYIIENDLLEAIIQMPDNDFYNTKIATYIWVVTNRKEERRKGKVQLIDASNIKTVLDKHLGKKNCYTSDKNRKEILDLLVNFQNNDNSVILDNEEFGYWDVEVLRPAKNDKGETVMVKGKVKYVKDKYSFQIPYNYEGGIERFFEKEVQQRDPEAILGKATLGYEIRFANYFSRKVDAKETKDLQVKIGSMQKEVLSLLPKLSDWFRTDNIDLKESKNPIFGKIPAHWDEIQFKYCFDEINDTGHPDEEMLCATQNKGVIPQSLYDGSVVAVTKGFENLKLVKKGDFVISLRSFQGGIEYAYYRGIISAAYTILHPIDEDYTEYFKYLFKSSVFINVLKTCVTGIREGQNINYNILGNKYIPIPPKDEIKGFTKLNEVNELIYAFEDNVNALKEYKKHLISDIITGKIKV</sequence>
<dbReference type="Gene3D" id="3.90.220.20">
    <property type="entry name" value="DNA methylase specificity domains"/>
    <property type="match status" value="1"/>
</dbReference>
<evidence type="ECO:0000256" key="7">
    <source>
        <dbReference type="ARBA" id="ARBA00023125"/>
    </source>
</evidence>
<gene>
    <name evidence="10" type="ORF">M076_4856</name>
</gene>
<dbReference type="PANTHER" id="PTHR42933">
    <property type="entry name" value="SLR6095 PROTEIN"/>
    <property type="match status" value="1"/>
</dbReference>
<evidence type="ECO:0000259" key="9">
    <source>
        <dbReference type="Pfam" id="PF02384"/>
    </source>
</evidence>
<dbReference type="GO" id="GO:0009007">
    <property type="term" value="F:site-specific DNA-methyltransferase (adenine-specific) activity"/>
    <property type="evidence" value="ECO:0007669"/>
    <property type="project" value="UniProtKB-EC"/>
</dbReference>
<evidence type="ECO:0000256" key="4">
    <source>
        <dbReference type="ARBA" id="ARBA00022679"/>
    </source>
</evidence>
<evidence type="ECO:0000256" key="8">
    <source>
        <dbReference type="ARBA" id="ARBA00047942"/>
    </source>
</evidence>
<feature type="domain" description="DNA methylase adenine-specific" evidence="9">
    <location>
        <begin position="77"/>
        <end position="396"/>
    </location>
</feature>
<dbReference type="Gene3D" id="3.40.50.150">
    <property type="entry name" value="Vaccinia Virus protein VP39"/>
    <property type="match status" value="1"/>
</dbReference>
<comment type="catalytic activity">
    <reaction evidence="8">
        <text>a 2'-deoxyadenosine in DNA + S-adenosyl-L-methionine = an N(6)-methyl-2'-deoxyadenosine in DNA + S-adenosyl-L-homocysteine + H(+)</text>
        <dbReference type="Rhea" id="RHEA:15197"/>
        <dbReference type="Rhea" id="RHEA-COMP:12418"/>
        <dbReference type="Rhea" id="RHEA-COMP:12419"/>
        <dbReference type="ChEBI" id="CHEBI:15378"/>
        <dbReference type="ChEBI" id="CHEBI:57856"/>
        <dbReference type="ChEBI" id="CHEBI:59789"/>
        <dbReference type="ChEBI" id="CHEBI:90615"/>
        <dbReference type="ChEBI" id="CHEBI:90616"/>
        <dbReference type="EC" id="2.1.1.72"/>
    </reaction>
</comment>
<dbReference type="InterPro" id="IPR002052">
    <property type="entry name" value="DNA_methylase_N6_adenine_CS"/>
</dbReference>
<comment type="caution">
    <text evidence="10">The sequence shown here is derived from an EMBL/GenBank/DDBJ whole genome shotgun (WGS) entry which is preliminary data.</text>
</comment>
<keyword evidence="5" id="KW-0949">S-adenosyl-L-methionine</keyword>
<evidence type="ECO:0000256" key="5">
    <source>
        <dbReference type="ARBA" id="ARBA00022691"/>
    </source>
</evidence>
<protein>
    <recommendedName>
        <fullName evidence="2">site-specific DNA-methyltransferase (adenine-specific)</fullName>
        <ecNumber evidence="2">2.1.1.72</ecNumber>
    </recommendedName>
</protein>
<evidence type="ECO:0000256" key="3">
    <source>
        <dbReference type="ARBA" id="ARBA00022603"/>
    </source>
</evidence>
<dbReference type="PRINTS" id="PR00507">
    <property type="entry name" value="N12N6MTFRASE"/>
</dbReference>
<dbReference type="PANTHER" id="PTHR42933:SF3">
    <property type="entry name" value="TYPE I RESTRICTION ENZYME MJAVIII METHYLASE SUBUNIT"/>
    <property type="match status" value="1"/>
</dbReference>
<dbReference type="SUPFAM" id="SSF116734">
    <property type="entry name" value="DNA methylase specificity domain"/>
    <property type="match status" value="1"/>
</dbReference>
<dbReference type="InterPro" id="IPR044946">
    <property type="entry name" value="Restrct_endonuc_typeI_TRD_sf"/>
</dbReference>
<keyword evidence="3" id="KW-0489">Methyltransferase</keyword>
<evidence type="ECO:0000313" key="11">
    <source>
        <dbReference type="Proteomes" id="UP000022272"/>
    </source>
</evidence>
<proteinExistence type="inferred from homology"/>
<reference evidence="10 11" key="1">
    <citation type="submission" date="2014-02" db="EMBL/GenBank/DDBJ databases">
        <authorList>
            <person name="Sears C."/>
            <person name="Carroll K."/>
            <person name="Sack B.R."/>
            <person name="Qadri F."/>
            <person name="Myers L.L."/>
            <person name="Chung G.-T."/>
            <person name="Escheverria P."/>
            <person name="Fraser C.M."/>
            <person name="Sadzewicz L."/>
            <person name="Shefchek K.A."/>
            <person name="Tallon L."/>
            <person name="Das S.P."/>
            <person name="Daugherty S."/>
            <person name="Mongodin E.F."/>
        </authorList>
    </citation>
    <scope>NUCLEOTIDE SEQUENCE [LARGE SCALE GENOMIC DNA]</scope>
    <source>
        <strain evidence="10 11">2-F-2 #4</strain>
    </source>
</reference>
<evidence type="ECO:0000313" key="10">
    <source>
        <dbReference type="EMBL" id="EXZ42032.1"/>
    </source>
</evidence>
<dbReference type="EMBL" id="JGDM01000147">
    <property type="protein sequence ID" value="EXZ42032.1"/>
    <property type="molecule type" value="Genomic_DNA"/>
</dbReference>
<dbReference type="GO" id="GO:0003677">
    <property type="term" value="F:DNA binding"/>
    <property type="evidence" value="ECO:0007669"/>
    <property type="project" value="UniProtKB-KW"/>
</dbReference>
<dbReference type="InterPro" id="IPR029063">
    <property type="entry name" value="SAM-dependent_MTases_sf"/>
</dbReference>
<keyword evidence="4" id="KW-0808">Transferase</keyword>
<keyword evidence="7" id="KW-0238">DNA-binding</keyword>
<dbReference type="AlphaFoldDB" id="A0A015ZCH3"/>
<evidence type="ECO:0000256" key="6">
    <source>
        <dbReference type="ARBA" id="ARBA00022747"/>
    </source>
</evidence>
<dbReference type="PATRIC" id="fig|1339280.3.peg.4620"/>
<dbReference type="InterPro" id="IPR051537">
    <property type="entry name" value="DNA_Adenine_Mtase"/>
</dbReference>
<dbReference type="EC" id="2.1.1.72" evidence="2"/>
<name>A0A015ZCH3_BACFG</name>
<dbReference type="PROSITE" id="PS00092">
    <property type="entry name" value="N6_MTASE"/>
    <property type="match status" value="1"/>
</dbReference>
<accession>A0A015ZCH3</accession>